<dbReference type="PANTHER" id="PTHR43431">
    <property type="entry name" value="OXIDOREDUCTASE, SHORT CHAIN DEHYDROGENASE/REDUCTASE FAMILY (AFU_ORTHOLOGUE AFUA_5G14000)"/>
    <property type="match status" value="1"/>
</dbReference>
<proteinExistence type="predicted"/>
<dbReference type="EMBL" id="JBBXMP010000014">
    <property type="protein sequence ID" value="KAL0069072.1"/>
    <property type="molecule type" value="Genomic_DNA"/>
</dbReference>
<dbReference type="InterPro" id="IPR002347">
    <property type="entry name" value="SDR_fam"/>
</dbReference>
<gene>
    <name evidence="1" type="ORF">AAF712_003758</name>
</gene>
<reference evidence="1 2" key="1">
    <citation type="submission" date="2024-05" db="EMBL/GenBank/DDBJ databases">
        <title>A draft genome resource for the thread blight pathogen Marasmius tenuissimus strain MS-2.</title>
        <authorList>
            <person name="Yulfo-Soto G.E."/>
            <person name="Baruah I.K."/>
            <person name="Amoako-Attah I."/>
            <person name="Bukari Y."/>
            <person name="Meinhardt L.W."/>
            <person name="Bailey B.A."/>
            <person name="Cohen S.P."/>
        </authorList>
    </citation>
    <scope>NUCLEOTIDE SEQUENCE [LARGE SCALE GENOMIC DNA]</scope>
    <source>
        <strain evidence="1 2">MS-2</strain>
    </source>
</reference>
<name>A0ABR3A978_9AGAR</name>
<dbReference type="PANTHER" id="PTHR43431:SF1">
    <property type="entry name" value="OS08G0476300 PROTEIN"/>
    <property type="match status" value="1"/>
</dbReference>
<sequence length="223" mass="23616">MSTQPAIFIIGAGPQIATAVATLFVKNGGFAVGLSSRSAENLEKYKALLPEGTKVATAVADANDPSSCVKALDSLKSTLGAPSAVVFNAGSLSLGKKLIQDMTPEDMEAHLRMNVVTGFAVVQWGVKNIVKDSEGRAAILITGGGLSLQPREGMSGLAAGKAALLNVAKAFRVETPHVHVATVIVKGFVDKDGWPNHKSPIIAKEYWELYMQKEGEWAYEVEH</sequence>
<dbReference type="InterPro" id="IPR036291">
    <property type="entry name" value="NAD(P)-bd_dom_sf"/>
</dbReference>
<evidence type="ECO:0000313" key="2">
    <source>
        <dbReference type="Proteomes" id="UP001437256"/>
    </source>
</evidence>
<dbReference type="Proteomes" id="UP001437256">
    <property type="component" value="Unassembled WGS sequence"/>
</dbReference>
<accession>A0ABR3A978</accession>
<protein>
    <recommendedName>
        <fullName evidence="3">NAD(P)-binding protein</fullName>
    </recommendedName>
</protein>
<comment type="caution">
    <text evidence="1">The sequence shown here is derived from an EMBL/GenBank/DDBJ whole genome shotgun (WGS) entry which is preliminary data.</text>
</comment>
<keyword evidence="2" id="KW-1185">Reference proteome</keyword>
<dbReference type="Gene3D" id="3.40.50.720">
    <property type="entry name" value="NAD(P)-binding Rossmann-like Domain"/>
    <property type="match status" value="1"/>
</dbReference>
<evidence type="ECO:0008006" key="3">
    <source>
        <dbReference type="Google" id="ProtNLM"/>
    </source>
</evidence>
<dbReference type="Pfam" id="PF00106">
    <property type="entry name" value="adh_short"/>
    <property type="match status" value="1"/>
</dbReference>
<dbReference type="SUPFAM" id="SSF51735">
    <property type="entry name" value="NAD(P)-binding Rossmann-fold domains"/>
    <property type="match status" value="1"/>
</dbReference>
<organism evidence="1 2">
    <name type="scientific">Marasmius tenuissimus</name>
    <dbReference type="NCBI Taxonomy" id="585030"/>
    <lineage>
        <taxon>Eukaryota</taxon>
        <taxon>Fungi</taxon>
        <taxon>Dikarya</taxon>
        <taxon>Basidiomycota</taxon>
        <taxon>Agaricomycotina</taxon>
        <taxon>Agaricomycetes</taxon>
        <taxon>Agaricomycetidae</taxon>
        <taxon>Agaricales</taxon>
        <taxon>Marasmiineae</taxon>
        <taxon>Marasmiaceae</taxon>
        <taxon>Marasmius</taxon>
    </lineage>
</organism>
<evidence type="ECO:0000313" key="1">
    <source>
        <dbReference type="EMBL" id="KAL0069072.1"/>
    </source>
</evidence>